<proteinExistence type="predicted"/>
<name>A0AA35LV17_9HYPO</name>
<evidence type="ECO:0000313" key="1">
    <source>
        <dbReference type="EMBL" id="CAI6080716.1"/>
    </source>
</evidence>
<evidence type="ECO:0000313" key="2">
    <source>
        <dbReference type="Proteomes" id="UP001160390"/>
    </source>
</evidence>
<keyword evidence="2" id="KW-1185">Reference proteome</keyword>
<feature type="non-terminal residue" evidence="1">
    <location>
        <position position="87"/>
    </location>
</feature>
<gene>
    <name evidence="1" type="ORF">CCHLO57077_00003789</name>
</gene>
<dbReference type="Proteomes" id="UP001160390">
    <property type="component" value="Unassembled WGS sequence"/>
</dbReference>
<dbReference type="AlphaFoldDB" id="A0AA35LV17"/>
<sequence length="87" mass="10057">MARRAIDAPYTAGTEATLFSRVCRRPFYRHGAELEYQVKKAGEQEFKSATRAALLRRYEYIAHIDRCSLTYGHIKPHSALDLLVRDK</sequence>
<accession>A0AA35LV17</accession>
<comment type="caution">
    <text evidence="1">The sequence shown here is derived from an EMBL/GenBank/DDBJ whole genome shotgun (WGS) entry which is preliminary data.</text>
</comment>
<organism evidence="1 2">
    <name type="scientific">Clonostachys chloroleuca</name>
    <dbReference type="NCBI Taxonomy" id="1926264"/>
    <lineage>
        <taxon>Eukaryota</taxon>
        <taxon>Fungi</taxon>
        <taxon>Dikarya</taxon>
        <taxon>Ascomycota</taxon>
        <taxon>Pezizomycotina</taxon>
        <taxon>Sordariomycetes</taxon>
        <taxon>Hypocreomycetidae</taxon>
        <taxon>Hypocreales</taxon>
        <taxon>Bionectriaceae</taxon>
        <taxon>Clonostachys</taxon>
    </lineage>
</organism>
<reference evidence="1" key="1">
    <citation type="submission" date="2023-01" db="EMBL/GenBank/DDBJ databases">
        <authorList>
            <person name="Piombo E."/>
        </authorList>
    </citation>
    <scope>NUCLEOTIDE SEQUENCE</scope>
</reference>
<protein>
    <submittedName>
        <fullName evidence="1">Uncharacterized protein</fullName>
    </submittedName>
</protein>
<dbReference type="EMBL" id="CABFNP030000705">
    <property type="protein sequence ID" value="CAI6080716.1"/>
    <property type="molecule type" value="Genomic_DNA"/>
</dbReference>